<feature type="transmembrane region" description="Helical" evidence="1">
    <location>
        <begin position="6"/>
        <end position="30"/>
    </location>
</feature>
<dbReference type="AlphaFoldDB" id="A0A2J0LFU9"/>
<comment type="caution">
    <text evidence="2">The sequence shown here is derived from an EMBL/GenBank/DDBJ whole genome shotgun (WGS) entry which is preliminary data.</text>
</comment>
<protein>
    <recommendedName>
        <fullName evidence="4">Prepilin-type N-terminal cleavage/methylation domain-containing protein</fullName>
    </recommendedName>
</protein>
<evidence type="ECO:0000256" key="1">
    <source>
        <dbReference type="SAM" id="Phobius"/>
    </source>
</evidence>
<keyword evidence="1" id="KW-0472">Membrane</keyword>
<keyword evidence="1" id="KW-0812">Transmembrane</keyword>
<proteinExistence type="predicted"/>
<dbReference type="SUPFAM" id="SSF54523">
    <property type="entry name" value="Pili subunits"/>
    <property type="match status" value="1"/>
</dbReference>
<dbReference type="Proteomes" id="UP000231267">
    <property type="component" value="Unassembled WGS sequence"/>
</dbReference>
<evidence type="ECO:0000313" key="3">
    <source>
        <dbReference type="Proteomes" id="UP000231267"/>
    </source>
</evidence>
<gene>
    <name evidence="2" type="ORF">COW11_01850</name>
</gene>
<evidence type="ECO:0000313" key="2">
    <source>
        <dbReference type="EMBL" id="PIW66721.1"/>
    </source>
</evidence>
<dbReference type="InterPro" id="IPR045584">
    <property type="entry name" value="Pilin-like"/>
</dbReference>
<dbReference type="Pfam" id="PF07963">
    <property type="entry name" value="N_methyl"/>
    <property type="match status" value="1"/>
</dbReference>
<sequence>MKKRGFSLIELIMIIVIAAIAIPGVILTFYEISRKSVYDEAMNAAVMLAEGELERAMQKTFTDTVDENRDSPVSFGGNFSGYSWQIRVDSVPANLAIDASMGQYKQVEARVTSNIIGDVSLKTVVTNN</sequence>
<evidence type="ECO:0008006" key="4">
    <source>
        <dbReference type="Google" id="ProtNLM"/>
    </source>
</evidence>
<dbReference type="EMBL" id="PFGP01000032">
    <property type="protein sequence ID" value="PIW66721.1"/>
    <property type="molecule type" value="Genomic_DNA"/>
</dbReference>
<name>A0A2J0LFU9_9BACT</name>
<keyword evidence="1" id="KW-1133">Transmembrane helix</keyword>
<organism evidence="2 3">
    <name type="scientific">Candidatus Taenaricola geysiri</name>
    <dbReference type="NCBI Taxonomy" id="1974752"/>
    <lineage>
        <taxon>Bacteria</taxon>
        <taxon>Pseudomonadati</taxon>
        <taxon>Candidatus Omnitrophota</taxon>
        <taxon>Candidatus Taenaricola</taxon>
    </lineage>
</organism>
<dbReference type="InterPro" id="IPR012902">
    <property type="entry name" value="N_methyl_site"/>
</dbReference>
<accession>A0A2J0LFU9</accession>
<reference evidence="2 3" key="1">
    <citation type="submission" date="2017-09" db="EMBL/GenBank/DDBJ databases">
        <title>Depth-based differentiation of microbial function through sediment-hosted aquifers and enrichment of novel symbionts in the deep terrestrial subsurface.</title>
        <authorList>
            <person name="Probst A.J."/>
            <person name="Ladd B."/>
            <person name="Jarett J.K."/>
            <person name="Geller-Mcgrath D.E."/>
            <person name="Sieber C.M."/>
            <person name="Emerson J.B."/>
            <person name="Anantharaman K."/>
            <person name="Thomas B.C."/>
            <person name="Malmstrom R."/>
            <person name="Stieglmeier M."/>
            <person name="Klingl A."/>
            <person name="Woyke T."/>
            <person name="Ryan C.M."/>
            <person name="Banfield J.F."/>
        </authorList>
    </citation>
    <scope>NUCLEOTIDE SEQUENCE [LARGE SCALE GENOMIC DNA]</scope>
    <source>
        <strain evidence="2">CG12_big_fil_rev_8_21_14_0_65_43_15</strain>
    </source>
</reference>